<proteinExistence type="predicted"/>
<dbReference type="Pfam" id="PF07727">
    <property type="entry name" value="RVT_2"/>
    <property type="match status" value="1"/>
</dbReference>
<reference evidence="2" key="2">
    <citation type="journal article" date="2024" name="Plant">
        <title>Genomic evolution and insights into agronomic trait innovations of Sesamum species.</title>
        <authorList>
            <person name="Miao H."/>
            <person name="Wang L."/>
            <person name="Qu L."/>
            <person name="Liu H."/>
            <person name="Sun Y."/>
            <person name="Le M."/>
            <person name="Wang Q."/>
            <person name="Wei S."/>
            <person name="Zheng Y."/>
            <person name="Lin W."/>
            <person name="Duan Y."/>
            <person name="Cao H."/>
            <person name="Xiong S."/>
            <person name="Wang X."/>
            <person name="Wei L."/>
            <person name="Li C."/>
            <person name="Ma Q."/>
            <person name="Ju M."/>
            <person name="Zhao R."/>
            <person name="Li G."/>
            <person name="Mu C."/>
            <person name="Tian Q."/>
            <person name="Mei H."/>
            <person name="Zhang T."/>
            <person name="Gao T."/>
            <person name="Zhang H."/>
        </authorList>
    </citation>
    <scope>NUCLEOTIDE SEQUENCE</scope>
    <source>
        <strain evidence="2">G01</strain>
    </source>
</reference>
<organism evidence="2">
    <name type="scientific">Sesamum angustifolium</name>
    <dbReference type="NCBI Taxonomy" id="2727405"/>
    <lineage>
        <taxon>Eukaryota</taxon>
        <taxon>Viridiplantae</taxon>
        <taxon>Streptophyta</taxon>
        <taxon>Embryophyta</taxon>
        <taxon>Tracheophyta</taxon>
        <taxon>Spermatophyta</taxon>
        <taxon>Magnoliopsida</taxon>
        <taxon>eudicotyledons</taxon>
        <taxon>Gunneridae</taxon>
        <taxon>Pentapetalae</taxon>
        <taxon>asterids</taxon>
        <taxon>lamiids</taxon>
        <taxon>Lamiales</taxon>
        <taxon>Pedaliaceae</taxon>
        <taxon>Sesamum</taxon>
    </lineage>
</organism>
<dbReference type="InterPro" id="IPR013103">
    <property type="entry name" value="RVT_2"/>
</dbReference>
<accession>A0AAW2Q963</accession>
<evidence type="ECO:0000259" key="1">
    <source>
        <dbReference type="PROSITE" id="PS50003"/>
    </source>
</evidence>
<name>A0AAW2Q963_9LAMI</name>
<sequence>MTFHGAITSQEKKEWMSAIVEEMEYLQKNHPSELVQLPEGKKVIGCKWVCRKKPTVLEKEGEKFKAQFVAKGYSQQKGIDYDEICSHVGRHTSIRTVLALEQMDAKITFLHGDLEEQTYMEQPNGFTQPGHEHLVCKLKKSFYGLKESPRQRYKQFDSYMLQIGCKQCGGPMCWKSTVQSIVALSTTEVEYMAVAEDAKEALWLNRLSKKTGY</sequence>
<reference evidence="2" key="1">
    <citation type="submission" date="2020-06" db="EMBL/GenBank/DDBJ databases">
        <authorList>
            <person name="Li T."/>
            <person name="Hu X."/>
            <person name="Zhang T."/>
            <person name="Song X."/>
            <person name="Zhang H."/>
            <person name="Dai N."/>
            <person name="Sheng W."/>
            <person name="Hou X."/>
            <person name="Wei L."/>
        </authorList>
    </citation>
    <scope>NUCLEOTIDE SEQUENCE</scope>
    <source>
        <strain evidence="2">G01</strain>
        <tissue evidence="2">Leaf</tissue>
    </source>
</reference>
<dbReference type="EMBL" id="JACGWK010000003">
    <property type="protein sequence ID" value="KAL0364111.1"/>
    <property type="molecule type" value="Genomic_DNA"/>
</dbReference>
<gene>
    <name evidence="2" type="ORF">Sangu_0508700</name>
</gene>
<protein>
    <submittedName>
        <fullName evidence="2">Retrovirus-related Pol polyprotein from transposon TNT 1-94</fullName>
    </submittedName>
</protein>
<dbReference type="InterPro" id="IPR001849">
    <property type="entry name" value="PH_domain"/>
</dbReference>
<evidence type="ECO:0000313" key="2">
    <source>
        <dbReference type="EMBL" id="KAL0364111.1"/>
    </source>
</evidence>
<dbReference type="AlphaFoldDB" id="A0AAW2Q963"/>
<dbReference type="PROSITE" id="PS50003">
    <property type="entry name" value="PH_DOMAIN"/>
    <property type="match status" value="1"/>
</dbReference>
<feature type="domain" description="PH" evidence="1">
    <location>
        <begin position="1"/>
        <end position="24"/>
    </location>
</feature>
<comment type="caution">
    <text evidence="2">The sequence shown here is derived from an EMBL/GenBank/DDBJ whole genome shotgun (WGS) entry which is preliminary data.</text>
</comment>